<feature type="compositionally biased region" description="Basic and acidic residues" evidence="1">
    <location>
        <begin position="18"/>
        <end position="51"/>
    </location>
</feature>
<dbReference type="Proteomes" id="UP001157946">
    <property type="component" value="Unassembled WGS sequence"/>
</dbReference>
<organism evidence="2 3">
    <name type="scientific">Laceyella tengchongensis</name>
    <dbReference type="NCBI Taxonomy" id="574699"/>
    <lineage>
        <taxon>Bacteria</taxon>
        <taxon>Bacillati</taxon>
        <taxon>Bacillota</taxon>
        <taxon>Bacilli</taxon>
        <taxon>Bacillales</taxon>
        <taxon>Thermoactinomycetaceae</taxon>
        <taxon>Laceyella</taxon>
    </lineage>
</organism>
<feature type="region of interest" description="Disordered" evidence="1">
    <location>
        <begin position="17"/>
        <end position="51"/>
    </location>
</feature>
<name>A0AA46AG08_9BACL</name>
<protein>
    <submittedName>
        <fullName evidence="2">Uncharacterized protein</fullName>
    </submittedName>
</protein>
<keyword evidence="3" id="KW-1185">Reference proteome</keyword>
<comment type="caution">
    <text evidence="2">The sequence shown here is derived from an EMBL/GenBank/DDBJ whole genome shotgun (WGS) entry which is preliminary data.</text>
</comment>
<evidence type="ECO:0000313" key="2">
    <source>
        <dbReference type="EMBL" id="SMP23232.1"/>
    </source>
</evidence>
<evidence type="ECO:0000313" key="3">
    <source>
        <dbReference type="Proteomes" id="UP001157946"/>
    </source>
</evidence>
<accession>A0AA46AG08</accession>
<evidence type="ECO:0000256" key="1">
    <source>
        <dbReference type="SAM" id="MobiDB-lite"/>
    </source>
</evidence>
<gene>
    <name evidence="2" type="ORF">SAMN06265361_104171</name>
</gene>
<proteinExistence type="predicted"/>
<sequence>MIEKLSRRQAILLLAPLGRDDRRRSRSKRLEHPVADEDGDKGVKRGGEAGG</sequence>
<reference evidence="2" key="1">
    <citation type="submission" date="2017-05" db="EMBL/GenBank/DDBJ databases">
        <authorList>
            <person name="Varghese N."/>
            <person name="Submissions S."/>
        </authorList>
    </citation>
    <scope>NUCLEOTIDE SEQUENCE</scope>
    <source>
        <strain evidence="2">DSM 45262</strain>
    </source>
</reference>
<dbReference type="AlphaFoldDB" id="A0AA46AG08"/>
<dbReference type="RefSeq" id="WP_189318894.1">
    <property type="nucleotide sequence ID" value="NZ_FXTU01000004.1"/>
</dbReference>
<dbReference type="EMBL" id="FXTU01000004">
    <property type="protein sequence ID" value="SMP23232.1"/>
    <property type="molecule type" value="Genomic_DNA"/>
</dbReference>